<dbReference type="Pfam" id="PF13960">
    <property type="entry name" value="DUF4218"/>
    <property type="match status" value="1"/>
</dbReference>
<dbReference type="InterPro" id="IPR004242">
    <property type="entry name" value="Transposase_21"/>
</dbReference>
<reference evidence="2 3" key="1">
    <citation type="journal article" date="2018" name="PLoS Genet.">
        <title>Population sequencing reveals clonal diversity and ancestral inbreeding in the grapevine cultivar Chardonnay.</title>
        <authorList>
            <person name="Roach M.J."/>
            <person name="Johnson D.L."/>
            <person name="Bohlmann J."/>
            <person name="van Vuuren H.J."/>
            <person name="Jones S.J."/>
            <person name="Pretorius I.S."/>
            <person name="Schmidt S.A."/>
            <person name="Borneman A.R."/>
        </authorList>
    </citation>
    <scope>NUCLEOTIDE SEQUENCE [LARGE SCALE GENOMIC DNA]</scope>
    <source>
        <strain evidence="3">cv. Chardonnay</strain>
        <tissue evidence="2">Leaf</tissue>
    </source>
</reference>
<name>A0A438G7E7_VITVI</name>
<accession>A0A438G7E7</accession>
<comment type="caution">
    <text evidence="2">The sequence shown here is derived from an EMBL/GenBank/DDBJ whole genome shotgun (WGS) entry which is preliminary data.</text>
</comment>
<evidence type="ECO:0000259" key="1">
    <source>
        <dbReference type="Pfam" id="PF13960"/>
    </source>
</evidence>
<proteinExistence type="predicted"/>
<feature type="domain" description="DUF4218" evidence="1">
    <location>
        <begin position="67"/>
        <end position="117"/>
    </location>
</feature>
<evidence type="ECO:0000313" key="2">
    <source>
        <dbReference type="EMBL" id="RVW68140.1"/>
    </source>
</evidence>
<evidence type="ECO:0000313" key="3">
    <source>
        <dbReference type="Proteomes" id="UP000288805"/>
    </source>
</evidence>
<organism evidence="2 3">
    <name type="scientific">Vitis vinifera</name>
    <name type="common">Grape</name>
    <dbReference type="NCBI Taxonomy" id="29760"/>
    <lineage>
        <taxon>Eukaryota</taxon>
        <taxon>Viridiplantae</taxon>
        <taxon>Streptophyta</taxon>
        <taxon>Embryophyta</taxon>
        <taxon>Tracheophyta</taxon>
        <taxon>Spermatophyta</taxon>
        <taxon>Magnoliopsida</taxon>
        <taxon>eudicotyledons</taxon>
        <taxon>Gunneridae</taxon>
        <taxon>Pentapetalae</taxon>
        <taxon>rosids</taxon>
        <taxon>Vitales</taxon>
        <taxon>Vitaceae</taxon>
        <taxon>Viteae</taxon>
        <taxon>Vitis</taxon>
    </lineage>
</organism>
<gene>
    <name evidence="2" type="ORF">CK203_064044</name>
</gene>
<dbReference type="AlphaFoldDB" id="A0A438G7E7"/>
<dbReference type="InterPro" id="IPR025452">
    <property type="entry name" value="DUF4218"/>
</dbReference>
<sequence>MSHPSDSPSWKLIDHRWPEFSSEPRNLRLVISADDINPHSSLSPQQPGNDIDIYLAPLIEDLKTLLSSFFNALYSKVVDVPTLDELQNEVRLCGPVYLRWMYPFERAMKVLKGYVEVAIGNEEPVSETLKWIVHGFRSSSVIGLIIRMESELMILDELDPRWSFVLSTPQQDFLEMDGGDDLMDNSIEHYPVISSMPQVESFNAMGGSNAICMDLEQGEKPPTKRKCKGITRKSMIIKNQSRGVKPVIKHNLDGIYVGQASLHLTSFLGVLARTMVLIRYNSWRDVPIQVKNNLWDTIEASFALDSKSRRN</sequence>
<dbReference type="EMBL" id="QGNW01000547">
    <property type="protein sequence ID" value="RVW68140.1"/>
    <property type="molecule type" value="Genomic_DNA"/>
</dbReference>
<dbReference type="Pfam" id="PF02992">
    <property type="entry name" value="Transposase_21"/>
    <property type="match status" value="1"/>
</dbReference>
<protein>
    <recommendedName>
        <fullName evidence="1">DUF4218 domain-containing protein</fullName>
    </recommendedName>
</protein>
<dbReference type="Proteomes" id="UP000288805">
    <property type="component" value="Unassembled WGS sequence"/>
</dbReference>